<feature type="transmembrane region" description="Helical" evidence="1">
    <location>
        <begin position="192"/>
        <end position="215"/>
    </location>
</feature>
<dbReference type="AlphaFoldDB" id="A0A0E3P4I9"/>
<feature type="transmembrane region" description="Helical" evidence="1">
    <location>
        <begin position="160"/>
        <end position="185"/>
    </location>
</feature>
<keyword evidence="3" id="KW-1185">Reference proteome</keyword>
<organism evidence="2 3">
    <name type="scientific">Methanosarcina siciliae T4/M</name>
    <dbReference type="NCBI Taxonomy" id="1434120"/>
    <lineage>
        <taxon>Archaea</taxon>
        <taxon>Methanobacteriati</taxon>
        <taxon>Methanobacteriota</taxon>
        <taxon>Stenosarchaea group</taxon>
        <taxon>Methanomicrobia</taxon>
        <taxon>Methanosarcinales</taxon>
        <taxon>Methanosarcinaceae</taxon>
        <taxon>Methanosarcina</taxon>
    </lineage>
</organism>
<feature type="transmembrane region" description="Helical" evidence="1">
    <location>
        <begin position="123"/>
        <end position="148"/>
    </location>
</feature>
<keyword evidence="1" id="KW-0472">Membrane</keyword>
<feature type="transmembrane region" description="Helical" evidence="1">
    <location>
        <begin position="282"/>
        <end position="302"/>
    </location>
</feature>
<proteinExistence type="predicted"/>
<dbReference type="Pfam" id="PF12679">
    <property type="entry name" value="ABC2_membrane_2"/>
    <property type="match status" value="1"/>
</dbReference>
<dbReference type="PANTHER" id="PTHR43471:SF14">
    <property type="entry name" value="ABC-2 TYPE TRANSPORT SYSTEM PERMEASE PROTEIN"/>
    <property type="match status" value="1"/>
</dbReference>
<dbReference type="PANTHER" id="PTHR43471">
    <property type="entry name" value="ABC TRANSPORTER PERMEASE"/>
    <property type="match status" value="1"/>
</dbReference>
<evidence type="ECO:0000313" key="3">
    <source>
        <dbReference type="Proteomes" id="UP000033111"/>
    </source>
</evidence>
<dbReference type="Proteomes" id="UP000033111">
    <property type="component" value="Chromosome"/>
</dbReference>
<evidence type="ECO:0000313" key="2">
    <source>
        <dbReference type="EMBL" id="AKB28663.1"/>
    </source>
</evidence>
<gene>
    <name evidence="2" type="ORF">MSSIT_1944</name>
</gene>
<keyword evidence="1" id="KW-1133">Transmembrane helix</keyword>
<name>A0A0E3P4I9_9EURY</name>
<dbReference type="GO" id="GO:0140359">
    <property type="term" value="F:ABC-type transporter activity"/>
    <property type="evidence" value="ECO:0007669"/>
    <property type="project" value="InterPro"/>
</dbReference>
<dbReference type="GO" id="GO:0005886">
    <property type="term" value="C:plasma membrane"/>
    <property type="evidence" value="ECO:0007669"/>
    <property type="project" value="UniProtKB-SubCell"/>
</dbReference>
<dbReference type="KEGG" id="msw:MSSIT_1944"/>
<sequence>MRGKRMNCDFEKALVIAQKEFADRLWSPIFLSLLGTLIIAIFAVTYREVLQTELYSQIGQIPVPLSAVLEGFYSTSLMMTWFGPLVGIALSFDSVIKERKSASLNVLLTHPVFRDTIILGKMLGAVLLLLVVMLISSGISLGTIILLLGAKVSAMELSRIAVWFILTFLYALVFLGIGLVCSIYVREATDSLVYNIVIWLTLSIMFSWILTFLSYSLEPVVSAGVQDITDSLLALSPMHHYAELSTGKTGLGWGAGGGSYGRDSMEGILDIRFTLAQWLKEFWTNLVVLFIAPLILLIAAYLKFLREDISA</sequence>
<feature type="transmembrane region" description="Helical" evidence="1">
    <location>
        <begin position="72"/>
        <end position="92"/>
    </location>
</feature>
<protein>
    <recommendedName>
        <fullName evidence="4">ABC transporter permease</fullName>
    </recommendedName>
</protein>
<dbReference type="EMBL" id="CP009506">
    <property type="protein sequence ID" value="AKB28663.1"/>
    <property type="molecule type" value="Genomic_DNA"/>
</dbReference>
<feature type="transmembrane region" description="Helical" evidence="1">
    <location>
        <begin position="25"/>
        <end position="46"/>
    </location>
</feature>
<dbReference type="HOGENOM" id="CLU_068384_0_0_2"/>
<evidence type="ECO:0008006" key="4">
    <source>
        <dbReference type="Google" id="ProtNLM"/>
    </source>
</evidence>
<keyword evidence="1" id="KW-0812">Transmembrane</keyword>
<evidence type="ECO:0000256" key="1">
    <source>
        <dbReference type="SAM" id="Phobius"/>
    </source>
</evidence>
<reference evidence="2 3" key="1">
    <citation type="submission" date="2014-07" db="EMBL/GenBank/DDBJ databases">
        <title>Methanogenic archaea and the global carbon cycle.</title>
        <authorList>
            <person name="Henriksen J.R."/>
            <person name="Luke J."/>
            <person name="Reinhart S."/>
            <person name="Benedict M.N."/>
            <person name="Youngblut N.D."/>
            <person name="Metcalf M.E."/>
            <person name="Whitaker R.J."/>
            <person name="Metcalf W.W."/>
        </authorList>
    </citation>
    <scope>NUCLEOTIDE SEQUENCE [LARGE SCALE GENOMIC DNA]</scope>
    <source>
        <strain evidence="2 3">T4/M</strain>
    </source>
</reference>
<dbReference type="PATRIC" id="fig|1434120.4.peg.2505"/>
<accession>A0A0E3P4I9</accession>